<comment type="caution">
    <text evidence="1">The sequence shown here is derived from an EMBL/GenBank/DDBJ whole genome shotgun (WGS) entry which is preliminary data.</text>
</comment>
<protein>
    <submittedName>
        <fullName evidence="1">Uncharacterized protein</fullName>
    </submittedName>
</protein>
<keyword evidence="2" id="KW-1185">Reference proteome</keyword>
<reference evidence="1 2" key="1">
    <citation type="submission" date="2023-08" db="EMBL/GenBank/DDBJ databases">
        <authorList>
            <person name="Palmer J.M."/>
        </authorList>
    </citation>
    <scope>NUCLEOTIDE SEQUENCE [LARGE SCALE GENOMIC DNA]</scope>
    <source>
        <strain evidence="1 2">TWF481</strain>
    </source>
</reference>
<dbReference type="EMBL" id="JAVHJL010000013">
    <property type="protein sequence ID" value="KAK6495079.1"/>
    <property type="molecule type" value="Genomic_DNA"/>
</dbReference>
<accession>A0AAV9VRF8</accession>
<organism evidence="1 2">
    <name type="scientific">Arthrobotrys musiformis</name>
    <dbReference type="NCBI Taxonomy" id="47236"/>
    <lineage>
        <taxon>Eukaryota</taxon>
        <taxon>Fungi</taxon>
        <taxon>Dikarya</taxon>
        <taxon>Ascomycota</taxon>
        <taxon>Pezizomycotina</taxon>
        <taxon>Orbiliomycetes</taxon>
        <taxon>Orbiliales</taxon>
        <taxon>Orbiliaceae</taxon>
        <taxon>Arthrobotrys</taxon>
    </lineage>
</organism>
<evidence type="ECO:0000313" key="2">
    <source>
        <dbReference type="Proteomes" id="UP001370758"/>
    </source>
</evidence>
<gene>
    <name evidence="1" type="ORF">TWF481_003106</name>
</gene>
<proteinExistence type="predicted"/>
<dbReference type="Proteomes" id="UP001370758">
    <property type="component" value="Unassembled WGS sequence"/>
</dbReference>
<name>A0AAV9VRF8_9PEZI</name>
<dbReference type="AlphaFoldDB" id="A0AAV9VRF8"/>
<sequence length="485" mass="54763">MRFESAWAPVRKPTHDFIVPLEKWREYEISIRPKLRKLGEEIDFFGEVRKSICPLDRIPMIDGELDWYGVDTPDRESLAWLLRGLRHAASELDKFVNVLKHSEKNPQDDNITIRRNKAMIIKEFSLPPDLPDAINHAETVLNVLKKLYVIGSRFALFYGEIEQYLSEPGVPQPIDYSKYTNKEAQMLRSHREPVLLDWATTTLVGLGPNNDQTTRRVSVDVVSQRDRLIEIGEQLSALVKVSESLYFPRDIAMAVGLYSPSWSTLLTPTVDYDTDYFERPTPPVDEKPYFGFQELLGALEAWYGCWQTPYFNVLKAMTDIPLFPGVEGGFDQKLMEDPLSIDDNAYVTELLKLALQGAVVSKEFPSADGGNIGTPVIPNDMILENEGDGGVEFEDYYFEKDVQEYTRQNREGVAPVRGRGAVNEGRIEEAISKSASNDMEEELDQDFSPKEVEIYISEDEVISADGNSDIVASASIDQGGRVAGN</sequence>
<evidence type="ECO:0000313" key="1">
    <source>
        <dbReference type="EMBL" id="KAK6495079.1"/>
    </source>
</evidence>